<comment type="similarity">
    <text evidence="1 5">Belongs to the glutathione peroxidase family.</text>
</comment>
<dbReference type="InterPro" id="IPR029759">
    <property type="entry name" value="GPX_AS"/>
</dbReference>
<dbReference type="PRINTS" id="PR01011">
    <property type="entry name" value="GLUTPROXDASE"/>
</dbReference>
<accession>A0A4S4BNI1</accession>
<dbReference type="InterPro" id="IPR029760">
    <property type="entry name" value="GPX_CS"/>
</dbReference>
<sequence length="158" mass="17660">MTVYDYEVNTIQGRQETLARYKGKVLLIVNTATKCGLAPQFHGLQKLHEKYADKGLAIVGFPSNQFMHQEPGDNEEVASACELNFGVTFPLYAKIDVNGKTAHPLYRFLKKESPGLLGSGSIKWNFTKFLVDREGRVVKRFAPTVAPEKLESAIEDLL</sequence>
<comment type="caution">
    <text evidence="6">The sequence shown here is derived from an EMBL/GenBank/DDBJ whole genome shotgun (WGS) entry which is preliminary data.</text>
</comment>
<evidence type="ECO:0000256" key="2">
    <source>
        <dbReference type="ARBA" id="ARBA00022559"/>
    </source>
</evidence>
<protein>
    <recommendedName>
        <fullName evidence="5">Glutathione peroxidase</fullName>
    </recommendedName>
</protein>
<dbReference type="OrthoDB" id="9789406at2"/>
<dbReference type="Gene3D" id="3.40.30.10">
    <property type="entry name" value="Glutaredoxin"/>
    <property type="match status" value="1"/>
</dbReference>
<evidence type="ECO:0000256" key="5">
    <source>
        <dbReference type="RuleBase" id="RU000499"/>
    </source>
</evidence>
<dbReference type="InterPro" id="IPR036249">
    <property type="entry name" value="Thioredoxin-like_sf"/>
</dbReference>
<gene>
    <name evidence="6" type="ORF">E6C55_20305</name>
</gene>
<keyword evidence="3 5" id="KW-0560">Oxidoreductase</keyword>
<evidence type="ECO:0000256" key="1">
    <source>
        <dbReference type="ARBA" id="ARBA00006926"/>
    </source>
</evidence>
<keyword evidence="2 5" id="KW-0575">Peroxidase</keyword>
<organism evidence="6 7">
    <name type="scientific">Cohnella fermenti</name>
    <dbReference type="NCBI Taxonomy" id="2565925"/>
    <lineage>
        <taxon>Bacteria</taxon>
        <taxon>Bacillati</taxon>
        <taxon>Bacillota</taxon>
        <taxon>Bacilli</taxon>
        <taxon>Bacillales</taxon>
        <taxon>Paenibacillaceae</taxon>
        <taxon>Cohnella</taxon>
    </lineage>
</organism>
<dbReference type="PROSITE" id="PS00460">
    <property type="entry name" value="GLUTATHIONE_PEROXID_1"/>
    <property type="match status" value="1"/>
</dbReference>
<dbReference type="PROSITE" id="PS00763">
    <property type="entry name" value="GLUTATHIONE_PEROXID_2"/>
    <property type="match status" value="1"/>
</dbReference>
<evidence type="ECO:0000256" key="3">
    <source>
        <dbReference type="ARBA" id="ARBA00023002"/>
    </source>
</evidence>
<dbReference type="InterPro" id="IPR000889">
    <property type="entry name" value="Glutathione_peroxidase"/>
</dbReference>
<feature type="active site" evidence="4">
    <location>
        <position position="35"/>
    </location>
</feature>
<evidence type="ECO:0000313" key="7">
    <source>
        <dbReference type="Proteomes" id="UP000310636"/>
    </source>
</evidence>
<dbReference type="FunFam" id="3.40.30.10:FF:000010">
    <property type="entry name" value="Glutathione peroxidase"/>
    <property type="match status" value="1"/>
</dbReference>
<dbReference type="Pfam" id="PF00255">
    <property type="entry name" value="GSHPx"/>
    <property type="match status" value="1"/>
</dbReference>
<dbReference type="SUPFAM" id="SSF52833">
    <property type="entry name" value="Thioredoxin-like"/>
    <property type="match status" value="1"/>
</dbReference>
<dbReference type="PIRSF" id="PIRSF000303">
    <property type="entry name" value="Glutathion_perox"/>
    <property type="match status" value="1"/>
</dbReference>
<dbReference type="GO" id="GO:0004601">
    <property type="term" value="F:peroxidase activity"/>
    <property type="evidence" value="ECO:0007669"/>
    <property type="project" value="UniProtKB-KW"/>
</dbReference>
<reference evidence="6 7" key="1">
    <citation type="submission" date="2019-04" db="EMBL/GenBank/DDBJ databases">
        <title>Cohnella sp. nov. isolated from preserved vegetables.</title>
        <authorList>
            <person name="Lin S.-Y."/>
            <person name="Hung M.-H."/>
            <person name="Young C.-C."/>
        </authorList>
    </citation>
    <scope>NUCLEOTIDE SEQUENCE [LARGE SCALE GENOMIC DNA]</scope>
    <source>
        <strain evidence="6 7">CC-MHH1044</strain>
    </source>
</reference>
<dbReference type="RefSeq" id="WP_136371653.1">
    <property type="nucleotide sequence ID" value="NZ_SSOB01000028.1"/>
</dbReference>
<dbReference type="PROSITE" id="PS51355">
    <property type="entry name" value="GLUTATHIONE_PEROXID_3"/>
    <property type="match status" value="1"/>
</dbReference>
<name>A0A4S4BNI1_9BACL</name>
<dbReference type="PANTHER" id="PTHR11592">
    <property type="entry name" value="GLUTATHIONE PEROXIDASE"/>
    <property type="match status" value="1"/>
</dbReference>
<dbReference type="AlphaFoldDB" id="A0A4S4BNI1"/>
<dbReference type="Proteomes" id="UP000310636">
    <property type="component" value="Unassembled WGS sequence"/>
</dbReference>
<evidence type="ECO:0000313" key="6">
    <source>
        <dbReference type="EMBL" id="THF75849.1"/>
    </source>
</evidence>
<proteinExistence type="inferred from homology"/>
<dbReference type="EMBL" id="SSOB01000028">
    <property type="protein sequence ID" value="THF75849.1"/>
    <property type="molecule type" value="Genomic_DNA"/>
</dbReference>
<dbReference type="CDD" id="cd00340">
    <property type="entry name" value="GSH_Peroxidase"/>
    <property type="match status" value="1"/>
</dbReference>
<dbReference type="PANTHER" id="PTHR11592:SF78">
    <property type="entry name" value="GLUTATHIONE PEROXIDASE"/>
    <property type="match status" value="1"/>
</dbReference>
<dbReference type="GO" id="GO:0034599">
    <property type="term" value="P:cellular response to oxidative stress"/>
    <property type="evidence" value="ECO:0007669"/>
    <property type="project" value="TreeGrafter"/>
</dbReference>
<keyword evidence="7" id="KW-1185">Reference proteome</keyword>
<evidence type="ECO:0000256" key="4">
    <source>
        <dbReference type="PIRSR" id="PIRSR000303-1"/>
    </source>
</evidence>